<feature type="transmembrane region" description="Helical" evidence="8">
    <location>
        <begin position="201"/>
        <end position="222"/>
    </location>
</feature>
<dbReference type="PRINTS" id="PR00344">
    <property type="entry name" value="BCTRLSENSOR"/>
</dbReference>
<dbReference type="Gene3D" id="3.40.50.2300">
    <property type="match status" value="1"/>
</dbReference>
<dbReference type="SUPFAM" id="SSF55874">
    <property type="entry name" value="ATPase domain of HSP90 chaperone/DNA topoisomerase II/histidine kinase"/>
    <property type="match status" value="1"/>
</dbReference>
<dbReference type="GO" id="GO:0000155">
    <property type="term" value="F:phosphorelay sensor kinase activity"/>
    <property type="evidence" value="ECO:0007669"/>
    <property type="project" value="InterPro"/>
</dbReference>
<feature type="transmembrane region" description="Helical" evidence="8">
    <location>
        <begin position="353"/>
        <end position="370"/>
    </location>
</feature>
<evidence type="ECO:0000256" key="1">
    <source>
        <dbReference type="ARBA" id="ARBA00000085"/>
    </source>
</evidence>
<evidence type="ECO:0000256" key="7">
    <source>
        <dbReference type="SAM" id="MobiDB-lite"/>
    </source>
</evidence>
<dbReference type="SMART" id="SM00387">
    <property type="entry name" value="HATPase_c"/>
    <property type="match status" value="1"/>
</dbReference>
<dbReference type="Pfam" id="PF07695">
    <property type="entry name" value="7TMR-DISM_7TM"/>
    <property type="match status" value="1"/>
</dbReference>
<evidence type="ECO:0000259" key="9">
    <source>
        <dbReference type="PROSITE" id="PS50109"/>
    </source>
</evidence>
<evidence type="ECO:0000256" key="8">
    <source>
        <dbReference type="SAM" id="Phobius"/>
    </source>
</evidence>
<dbReference type="Gene3D" id="2.60.40.2380">
    <property type="match status" value="1"/>
</dbReference>
<evidence type="ECO:0000313" key="11">
    <source>
        <dbReference type="EMBL" id="PKU22438.1"/>
    </source>
</evidence>
<comment type="caution">
    <text evidence="11">The sequence shown here is derived from an EMBL/GenBank/DDBJ whole genome shotgun (WGS) entry which is preliminary data.</text>
</comment>
<dbReference type="SMART" id="SM00448">
    <property type="entry name" value="REC"/>
    <property type="match status" value="1"/>
</dbReference>
<dbReference type="InterPro" id="IPR001789">
    <property type="entry name" value="Sig_transdc_resp-reg_receiver"/>
</dbReference>
<dbReference type="InterPro" id="IPR003661">
    <property type="entry name" value="HisK_dim/P_dom"/>
</dbReference>
<feature type="modified residue" description="4-aspartylphosphate" evidence="6">
    <location>
        <position position="725"/>
    </location>
</feature>
<keyword evidence="8" id="KW-0472">Membrane</keyword>
<evidence type="ECO:0000259" key="10">
    <source>
        <dbReference type="PROSITE" id="PS50110"/>
    </source>
</evidence>
<dbReference type="Pfam" id="PF07696">
    <property type="entry name" value="7TMR-DISMED2"/>
    <property type="match status" value="1"/>
</dbReference>
<feature type="region of interest" description="Disordered" evidence="7">
    <location>
        <begin position="794"/>
        <end position="815"/>
    </location>
</feature>
<dbReference type="AlphaFoldDB" id="A0A2N3PPY4"/>
<organism evidence="11 12">
    <name type="scientific">Telmatospirillum siberiense</name>
    <dbReference type="NCBI Taxonomy" id="382514"/>
    <lineage>
        <taxon>Bacteria</taxon>
        <taxon>Pseudomonadati</taxon>
        <taxon>Pseudomonadota</taxon>
        <taxon>Alphaproteobacteria</taxon>
        <taxon>Rhodospirillales</taxon>
        <taxon>Rhodospirillaceae</taxon>
        <taxon>Telmatospirillum</taxon>
    </lineage>
</organism>
<comment type="catalytic activity">
    <reaction evidence="1">
        <text>ATP + protein L-histidine = ADP + protein N-phospho-L-histidine.</text>
        <dbReference type="EC" id="2.7.13.3"/>
    </reaction>
</comment>
<protein>
    <recommendedName>
        <fullName evidence="2">histidine kinase</fullName>
        <ecNumber evidence="2">2.7.13.3</ecNumber>
    </recommendedName>
</protein>
<feature type="transmembrane region" description="Helical" evidence="8">
    <location>
        <begin position="297"/>
        <end position="314"/>
    </location>
</feature>
<dbReference type="PANTHER" id="PTHR43047">
    <property type="entry name" value="TWO-COMPONENT HISTIDINE PROTEIN KINASE"/>
    <property type="match status" value="1"/>
</dbReference>
<dbReference type="CDD" id="cd00156">
    <property type="entry name" value="REC"/>
    <property type="match status" value="1"/>
</dbReference>
<proteinExistence type="predicted"/>
<dbReference type="PANTHER" id="PTHR43047:SF72">
    <property type="entry name" value="OSMOSENSING HISTIDINE PROTEIN KINASE SLN1"/>
    <property type="match status" value="1"/>
</dbReference>
<keyword evidence="4" id="KW-0808">Transferase</keyword>
<dbReference type="Pfam" id="PF00512">
    <property type="entry name" value="HisKA"/>
    <property type="match status" value="1"/>
</dbReference>
<feature type="transmembrane region" description="Helical" evidence="8">
    <location>
        <begin position="267"/>
        <end position="285"/>
    </location>
</feature>
<evidence type="ECO:0000256" key="5">
    <source>
        <dbReference type="ARBA" id="ARBA00022777"/>
    </source>
</evidence>
<dbReference type="CDD" id="cd00082">
    <property type="entry name" value="HisKA"/>
    <property type="match status" value="1"/>
</dbReference>
<dbReference type="InterPro" id="IPR005467">
    <property type="entry name" value="His_kinase_dom"/>
</dbReference>
<dbReference type="Gene3D" id="3.30.565.10">
    <property type="entry name" value="Histidine kinase-like ATPase, C-terminal domain"/>
    <property type="match status" value="1"/>
</dbReference>
<dbReference type="GO" id="GO:0009927">
    <property type="term" value="F:histidine phosphotransfer kinase activity"/>
    <property type="evidence" value="ECO:0007669"/>
    <property type="project" value="TreeGrafter"/>
</dbReference>
<dbReference type="Pfam" id="PF00072">
    <property type="entry name" value="Response_reg"/>
    <property type="match status" value="1"/>
</dbReference>
<dbReference type="InterPro" id="IPR011623">
    <property type="entry name" value="7TMR_DISM_rcpt_extracell_dom1"/>
</dbReference>
<dbReference type="InterPro" id="IPR003594">
    <property type="entry name" value="HATPase_dom"/>
</dbReference>
<keyword evidence="3 6" id="KW-0597">Phosphoprotein</keyword>
<accession>A0A2N3PPY4</accession>
<dbReference type="PROSITE" id="PS50109">
    <property type="entry name" value="HIS_KIN"/>
    <property type="match status" value="1"/>
</dbReference>
<dbReference type="InterPro" id="IPR036097">
    <property type="entry name" value="HisK_dim/P_sf"/>
</dbReference>
<gene>
    <name evidence="11" type="ORF">CWS72_21805</name>
</gene>
<keyword evidence="8" id="KW-0812">Transmembrane</keyword>
<sequence>MTSHAMTTFCPGPAGRHGRRLAFPIIGFLMVMIFAGRLDAAEPVELTPSPRIDLSDKVDWCESDPDLDVADIPSDACRLVPATSQSLERGYSDRAFWLRLSLTNPGPEDEERLLVLGHSRLQRVSFFESVSAGGWRRREAGTATAPATRPALSTDPALPIKLAAGETRTVLVRVASQSSINLSPTLWDPKTYAGEHRRVEFLQAVAIGGLLMAAIFPLMIYLQWKDRAYLYFSASQFTKAIFDSCFTGLLPTYILPADQAFDIRVQTGWLGAALSFFILFVRQFVGSRQRYPNWDRLLLMMLAAVVVATAWSGTGINHGMAIRLLAILALAIMVNAAVLFWLGWRDRLPASGYLLFAYSSAVLILAHRIFDAFMGGSGSRELSLGYSWEYLLTLPTGLIGLAVHKDIMVYSLESARAESASQVEFLARMSHELRTPLDAILGNAQLLSRSSNQSLLTEGLAIIRESGWHLLRMIDDILDHTRCIAGKLSLTPRTVNPHTFLHGVVQNAKILAARNGNQVSLRMIGANRHGVLLDENRVRQVLDNLLVNAARHTKNGWIRLDCRIGGERAGNKLRLDFAVTDSGEGIPLSDQERIFRPFERGGGTAGNGGKGAGMGLAISRQLVEMMGGTLTVESRPGEGACFSFYIFAEPADLDAVEPSPTAGSALSNYRGTRRTVLLIDDEDANRHVLARLLHDHGFAVVEARSGQAAVDLCRSFTKADIVLTDQFMANGDGWMVLRTLSELLPEAPVLLMSAAPAARPEDFPQGLDFTRHLLKPIDHEVLLRHIGDLLDLEWEEPPEETGESPATEIPDEYPPNETDMEILRAMIEAGQVSDIMTWAARLKIREPRCAIFADRVHTAARQLDFPALNKLAGPLNVRGREMRVKH</sequence>
<dbReference type="SUPFAM" id="SSF52172">
    <property type="entry name" value="CheY-like"/>
    <property type="match status" value="1"/>
</dbReference>
<dbReference type="InterPro" id="IPR036890">
    <property type="entry name" value="HATPase_C_sf"/>
</dbReference>
<evidence type="ECO:0000256" key="2">
    <source>
        <dbReference type="ARBA" id="ARBA00012438"/>
    </source>
</evidence>
<evidence type="ECO:0000313" key="12">
    <source>
        <dbReference type="Proteomes" id="UP000233293"/>
    </source>
</evidence>
<keyword evidence="8" id="KW-1133">Transmembrane helix</keyword>
<evidence type="ECO:0000256" key="3">
    <source>
        <dbReference type="ARBA" id="ARBA00022553"/>
    </source>
</evidence>
<feature type="domain" description="Response regulatory" evidence="10">
    <location>
        <begin position="675"/>
        <end position="790"/>
    </location>
</feature>
<dbReference type="EMBL" id="PIUM01000032">
    <property type="protein sequence ID" value="PKU22438.1"/>
    <property type="molecule type" value="Genomic_DNA"/>
</dbReference>
<dbReference type="InterPro" id="IPR011006">
    <property type="entry name" value="CheY-like_superfamily"/>
</dbReference>
<dbReference type="Gene3D" id="1.10.287.130">
    <property type="match status" value="1"/>
</dbReference>
<name>A0A2N3PPY4_9PROT</name>
<feature type="domain" description="Histidine kinase" evidence="9">
    <location>
        <begin position="428"/>
        <end position="650"/>
    </location>
</feature>
<evidence type="ECO:0000256" key="6">
    <source>
        <dbReference type="PROSITE-ProRule" id="PRU00169"/>
    </source>
</evidence>
<dbReference type="SUPFAM" id="SSF47384">
    <property type="entry name" value="Homodimeric domain of signal transducing histidine kinase"/>
    <property type="match status" value="1"/>
</dbReference>
<dbReference type="GO" id="GO:0005886">
    <property type="term" value="C:plasma membrane"/>
    <property type="evidence" value="ECO:0007669"/>
    <property type="project" value="TreeGrafter"/>
</dbReference>
<dbReference type="EC" id="2.7.13.3" evidence="2"/>
<dbReference type="SMART" id="SM00388">
    <property type="entry name" value="HisKA"/>
    <property type="match status" value="1"/>
</dbReference>
<dbReference type="InterPro" id="IPR011622">
    <property type="entry name" value="7TMR_DISM_rcpt_extracell_dom2"/>
</dbReference>
<dbReference type="Proteomes" id="UP000233293">
    <property type="component" value="Unassembled WGS sequence"/>
</dbReference>
<reference evidence="12" key="1">
    <citation type="submission" date="2017-12" db="EMBL/GenBank/DDBJ databases">
        <title>Draft genome sequence of Telmatospirillum siberiense 26-4b1T, an acidotolerant peatland alphaproteobacterium potentially involved in sulfur cycling.</title>
        <authorList>
            <person name="Hausmann B."/>
            <person name="Pjevac P."/>
            <person name="Schreck K."/>
            <person name="Herbold C.W."/>
            <person name="Daims H."/>
            <person name="Wagner M."/>
            <person name="Pester M."/>
            <person name="Loy A."/>
        </authorList>
    </citation>
    <scope>NUCLEOTIDE SEQUENCE [LARGE SCALE GENOMIC DNA]</scope>
    <source>
        <strain evidence="12">26-4b1</strain>
    </source>
</reference>
<feature type="transmembrane region" description="Helical" evidence="8">
    <location>
        <begin position="320"/>
        <end position="341"/>
    </location>
</feature>
<evidence type="ECO:0000256" key="4">
    <source>
        <dbReference type="ARBA" id="ARBA00022679"/>
    </source>
</evidence>
<dbReference type="InterPro" id="IPR004358">
    <property type="entry name" value="Sig_transdc_His_kin-like_C"/>
</dbReference>
<dbReference type="PROSITE" id="PS50110">
    <property type="entry name" value="RESPONSE_REGULATORY"/>
    <property type="match status" value="1"/>
</dbReference>
<dbReference type="Pfam" id="PF02518">
    <property type="entry name" value="HATPase_c"/>
    <property type="match status" value="1"/>
</dbReference>
<keyword evidence="12" id="KW-1185">Reference proteome</keyword>
<keyword evidence="5" id="KW-0418">Kinase</keyword>